<feature type="transmembrane region" description="Helical" evidence="7">
    <location>
        <begin position="23"/>
        <end position="42"/>
    </location>
</feature>
<keyword evidence="7" id="KW-0479">Metal-binding</keyword>
<keyword evidence="2 7" id="KW-0813">Transport</keyword>
<organism evidence="9 10">
    <name type="scientific">Bordetella petrii (strain ATCC BAA-461 / DSM 12804 / CCUG 43448 / CIP 107267 / Se-1111R)</name>
    <dbReference type="NCBI Taxonomy" id="340100"/>
    <lineage>
        <taxon>Bacteria</taxon>
        <taxon>Pseudomonadati</taxon>
        <taxon>Pseudomonadota</taxon>
        <taxon>Betaproteobacteria</taxon>
        <taxon>Burkholderiales</taxon>
        <taxon>Alcaligenaceae</taxon>
        <taxon>Bordetella</taxon>
    </lineage>
</organism>
<keyword evidence="7" id="KW-0997">Cell inner membrane</keyword>
<dbReference type="NCBIfam" id="NF003836">
    <property type="entry name" value="PRK05419.2-3"/>
    <property type="match status" value="1"/>
</dbReference>
<evidence type="ECO:0000256" key="3">
    <source>
        <dbReference type="ARBA" id="ARBA00022692"/>
    </source>
</evidence>
<comment type="cofactor">
    <cofactor evidence="7">
        <name>FMN</name>
        <dbReference type="ChEBI" id="CHEBI:58210"/>
    </cofactor>
    <text evidence="7">Binds 1 FMN per subunit.</text>
</comment>
<dbReference type="Pfam" id="PF01794">
    <property type="entry name" value="Ferric_reduct"/>
    <property type="match status" value="1"/>
</dbReference>
<keyword evidence="6 7" id="KW-0472">Membrane</keyword>
<dbReference type="PANTHER" id="PTHR36964">
    <property type="entry name" value="PROTEIN-METHIONINE-SULFOXIDE REDUCTASE HEME-BINDING SUBUNIT MSRQ"/>
    <property type="match status" value="1"/>
</dbReference>
<comment type="subcellular location">
    <subcellularLocation>
        <location evidence="7">Cell inner membrane</location>
        <topology evidence="7">Multi-pass membrane protein</topology>
    </subcellularLocation>
    <subcellularLocation>
        <location evidence="1">Membrane</location>
        <topology evidence="1">Multi-pass membrane protein</topology>
    </subcellularLocation>
</comment>
<dbReference type="STRING" id="94624.Bpet1746"/>
<dbReference type="AlphaFoldDB" id="A9IIF9"/>
<evidence type="ECO:0000256" key="4">
    <source>
        <dbReference type="ARBA" id="ARBA00022989"/>
    </source>
</evidence>
<sequence>MPESTSAPPPAARRAQWPAATVARFKPLLFIAGLLPFARWIWLGFNDGLTANPVEFLTRSSGTWTLVCLLVTLSITPLRRLLGQPALVRLRRPCGLFAFFYGSLHFMAWVWWDRGFDPASMLSDIGERPFITAGFAAFVCMTALAATSTQWAMRKMGRRWQALHRAVYLIGVLAIVHLWWHKAGKHDFQQPLAYGAVLAALLGWRVVAALRARAAPGGPRRP</sequence>
<gene>
    <name evidence="7" type="primary">msrQ</name>
    <name evidence="9" type="ordered locus">Bpet1746</name>
</gene>
<keyword evidence="4 7" id="KW-1133">Transmembrane helix</keyword>
<dbReference type="GO" id="GO:0016679">
    <property type="term" value="F:oxidoreductase activity, acting on diphenols and related substances as donors"/>
    <property type="evidence" value="ECO:0007669"/>
    <property type="project" value="TreeGrafter"/>
</dbReference>
<feature type="transmembrane region" description="Helical" evidence="7">
    <location>
        <begin position="192"/>
        <end position="212"/>
    </location>
</feature>
<evidence type="ECO:0000313" key="9">
    <source>
        <dbReference type="EMBL" id="CAP42085.1"/>
    </source>
</evidence>
<evidence type="ECO:0000256" key="5">
    <source>
        <dbReference type="ARBA" id="ARBA00023004"/>
    </source>
</evidence>
<dbReference type="Proteomes" id="UP000001225">
    <property type="component" value="Chromosome"/>
</dbReference>
<dbReference type="eggNOG" id="COG2717">
    <property type="taxonomic scope" value="Bacteria"/>
</dbReference>
<accession>A9IIF9</accession>
<dbReference type="GO" id="GO:0010181">
    <property type="term" value="F:FMN binding"/>
    <property type="evidence" value="ECO:0007669"/>
    <property type="project" value="UniProtKB-UniRule"/>
</dbReference>
<dbReference type="InterPro" id="IPR022837">
    <property type="entry name" value="MsrQ-like"/>
</dbReference>
<evidence type="ECO:0000313" key="10">
    <source>
        <dbReference type="Proteomes" id="UP000001225"/>
    </source>
</evidence>
<dbReference type="GO" id="GO:0046872">
    <property type="term" value="F:metal ion binding"/>
    <property type="evidence" value="ECO:0007669"/>
    <property type="project" value="UniProtKB-KW"/>
</dbReference>
<dbReference type="GO" id="GO:0020037">
    <property type="term" value="F:heme binding"/>
    <property type="evidence" value="ECO:0007669"/>
    <property type="project" value="UniProtKB-UniRule"/>
</dbReference>
<keyword evidence="7" id="KW-0288">FMN</keyword>
<protein>
    <recommendedName>
        <fullName evidence="7">Protein-methionine-sulfoxide reductase heme-binding subunit MsrQ</fullName>
    </recommendedName>
    <alternativeName>
        <fullName evidence="7">Flavocytochrome MsrQ</fullName>
    </alternativeName>
</protein>
<evidence type="ECO:0000256" key="7">
    <source>
        <dbReference type="HAMAP-Rule" id="MF_01207"/>
    </source>
</evidence>
<comment type="similarity">
    <text evidence="7">Belongs to the MsrQ family.</text>
</comment>
<dbReference type="EMBL" id="AM902716">
    <property type="protein sequence ID" value="CAP42085.1"/>
    <property type="molecule type" value="Genomic_DNA"/>
</dbReference>
<name>A9IIF9_BORPD</name>
<keyword evidence="7" id="KW-0349">Heme</keyword>
<keyword evidence="7" id="KW-0249">Electron transport</keyword>
<evidence type="ECO:0000259" key="8">
    <source>
        <dbReference type="Pfam" id="PF01794"/>
    </source>
</evidence>
<keyword evidence="7" id="KW-0285">Flavoprotein</keyword>
<evidence type="ECO:0000256" key="1">
    <source>
        <dbReference type="ARBA" id="ARBA00004141"/>
    </source>
</evidence>
<evidence type="ECO:0000256" key="2">
    <source>
        <dbReference type="ARBA" id="ARBA00022448"/>
    </source>
</evidence>
<comment type="subunit">
    <text evidence="7">Heterodimer of a catalytic subunit (MsrP) and a heme-binding subunit (MsrQ).</text>
</comment>
<feature type="transmembrane region" description="Helical" evidence="7">
    <location>
        <begin position="62"/>
        <end position="82"/>
    </location>
</feature>
<dbReference type="GO" id="GO:0009055">
    <property type="term" value="F:electron transfer activity"/>
    <property type="evidence" value="ECO:0007669"/>
    <property type="project" value="UniProtKB-UniRule"/>
</dbReference>
<dbReference type="InterPro" id="IPR013130">
    <property type="entry name" value="Fe3_Rdtase_TM_dom"/>
</dbReference>
<feature type="transmembrane region" description="Helical" evidence="7">
    <location>
        <begin position="162"/>
        <end position="180"/>
    </location>
</feature>
<dbReference type="GO" id="GO:0030091">
    <property type="term" value="P:protein repair"/>
    <property type="evidence" value="ECO:0007669"/>
    <property type="project" value="UniProtKB-UniRule"/>
</dbReference>
<dbReference type="KEGG" id="bpt:Bpet1746"/>
<feature type="transmembrane region" description="Helical" evidence="7">
    <location>
        <begin position="94"/>
        <end position="112"/>
    </location>
</feature>
<evidence type="ECO:0000256" key="6">
    <source>
        <dbReference type="ARBA" id="ARBA00023136"/>
    </source>
</evidence>
<dbReference type="HAMAP" id="MF_01207">
    <property type="entry name" value="MsrQ"/>
    <property type="match status" value="1"/>
</dbReference>
<keyword evidence="3 7" id="KW-0812">Transmembrane</keyword>
<keyword evidence="5 7" id="KW-0408">Iron</keyword>
<dbReference type="PANTHER" id="PTHR36964:SF1">
    <property type="entry name" value="PROTEIN-METHIONINE-SULFOXIDE REDUCTASE HEME-BINDING SUBUNIT MSRQ"/>
    <property type="match status" value="1"/>
</dbReference>
<comment type="cofactor">
    <cofactor evidence="7">
        <name>heme b</name>
        <dbReference type="ChEBI" id="CHEBI:60344"/>
    </cofactor>
    <text evidence="7">Binds 1 heme b (iron(II)-protoporphyrin IX) group per subunit.</text>
</comment>
<dbReference type="GO" id="GO:0005886">
    <property type="term" value="C:plasma membrane"/>
    <property type="evidence" value="ECO:0007669"/>
    <property type="project" value="UniProtKB-SubCell"/>
</dbReference>
<reference evidence="9 10" key="1">
    <citation type="journal article" date="2008" name="BMC Genomics">
        <title>The missing link: Bordetella petrii is endowed with both the metabolic versatility of environmental bacteria and virulence traits of pathogenic Bordetellae.</title>
        <authorList>
            <person name="Gross R."/>
            <person name="Guzman C.A."/>
            <person name="Sebaihia M."/>
            <person name="Martins Dos Santos V.A."/>
            <person name="Pieper D.H."/>
            <person name="Koebnik R."/>
            <person name="Lechner M."/>
            <person name="Bartels D."/>
            <person name="Buhrmester J."/>
            <person name="Choudhuri J.V."/>
            <person name="Ebensen T."/>
            <person name="Gaigalat L."/>
            <person name="Herrmann S."/>
            <person name="Khachane A.N."/>
            <person name="Larisch C."/>
            <person name="Link S."/>
            <person name="Linke B."/>
            <person name="Meyer F."/>
            <person name="Mormann S."/>
            <person name="Nakunst D."/>
            <person name="Rueckert C."/>
            <person name="Schneiker-Bekel S."/>
            <person name="Schulze K."/>
            <person name="Vorhoelter F.J."/>
            <person name="Yevsa T."/>
            <person name="Engle J.T."/>
            <person name="Goldman W.E."/>
            <person name="Puehler A."/>
            <person name="Goebel U.B."/>
            <person name="Goesmann A."/>
            <person name="Bloecker H."/>
            <person name="Kaiser O."/>
            <person name="Martinez-Arias R."/>
        </authorList>
    </citation>
    <scope>NUCLEOTIDE SEQUENCE [LARGE SCALE GENOMIC DNA]</scope>
    <source>
        <strain evidence="10">ATCC BAA-461 / DSM 12804 / CCUG 43448 / CIP 107267 / Se-1111R</strain>
    </source>
</reference>
<keyword evidence="7" id="KW-1003">Cell membrane</keyword>
<feature type="domain" description="Ferric oxidoreductase" evidence="8">
    <location>
        <begin position="62"/>
        <end position="174"/>
    </location>
</feature>
<feature type="transmembrane region" description="Helical" evidence="7">
    <location>
        <begin position="132"/>
        <end position="153"/>
    </location>
</feature>
<comment type="function">
    <text evidence="7">Part of the MsrPQ system that repairs oxidized periplasmic proteins containing methionine sulfoxide residues (Met-O), using respiratory chain electrons. Thus protects these proteins from oxidative-stress damage caused by reactive species of oxygen and chlorine generated by the host defense mechanisms. MsrPQ is essential for the maintenance of envelope integrity under bleach stress, rescuing a wide series of structurally unrelated periplasmic proteins from methionine oxidation. MsrQ provides electrons for reduction to the reductase catalytic subunit MsrP, using the quinone pool of the respiratory chain.</text>
</comment>
<proteinExistence type="inferred from homology"/>
<keyword evidence="10" id="KW-1185">Reference proteome</keyword>